<reference evidence="1 2" key="1">
    <citation type="submission" date="2021-06" db="EMBL/GenBank/DDBJ databases">
        <title>Bacillus sp. RD4P76, an endophyte from a halophyte.</title>
        <authorList>
            <person name="Sun J.-Q."/>
        </authorList>
    </citation>
    <scope>NUCLEOTIDE SEQUENCE [LARGE SCALE GENOMIC DNA]</scope>
    <source>
        <strain evidence="1 2">JCM 17098</strain>
    </source>
</reference>
<proteinExistence type="predicted"/>
<gene>
    <name evidence="1" type="ORF">KS407_18905</name>
</gene>
<sequence length="90" mass="10730">MDDLKNIRWRQRFENYLESQGYIVKSPREAIKQAYQVDLLNDGHIWLDALAKRTLTTHTYDDSLAEKLLEDITKLYLPELTSLYEKLLKE</sequence>
<name>A0ABS6JY19_9BACI</name>
<dbReference type="EMBL" id="JAHQCR010000077">
    <property type="protein sequence ID" value="MBU9723491.1"/>
    <property type="molecule type" value="Genomic_DNA"/>
</dbReference>
<evidence type="ECO:0000313" key="1">
    <source>
        <dbReference type="EMBL" id="MBU9723491.1"/>
    </source>
</evidence>
<dbReference type="Proteomes" id="UP000790580">
    <property type="component" value="Unassembled WGS sequence"/>
</dbReference>
<keyword evidence="2" id="KW-1185">Reference proteome</keyword>
<dbReference type="RefSeq" id="WP_088073404.1">
    <property type="nucleotide sequence ID" value="NZ_JAHQCR010000077.1"/>
</dbReference>
<organism evidence="1 2">
    <name type="scientific">Evansella alkalicola</name>
    <dbReference type="NCBI Taxonomy" id="745819"/>
    <lineage>
        <taxon>Bacteria</taxon>
        <taxon>Bacillati</taxon>
        <taxon>Bacillota</taxon>
        <taxon>Bacilli</taxon>
        <taxon>Bacillales</taxon>
        <taxon>Bacillaceae</taxon>
        <taxon>Evansella</taxon>
    </lineage>
</organism>
<comment type="caution">
    <text evidence="1">The sequence shown here is derived from an EMBL/GenBank/DDBJ whole genome shotgun (WGS) entry which is preliminary data.</text>
</comment>
<dbReference type="Gene3D" id="1.20.120.330">
    <property type="entry name" value="Nucleotidyltransferases domain 2"/>
    <property type="match status" value="1"/>
</dbReference>
<evidence type="ECO:0000313" key="2">
    <source>
        <dbReference type="Proteomes" id="UP000790580"/>
    </source>
</evidence>
<accession>A0ABS6JY19</accession>
<dbReference type="NCBIfam" id="TIGR01987">
    <property type="entry name" value="HI0074"/>
    <property type="match status" value="1"/>
</dbReference>
<protein>
    <submittedName>
        <fullName evidence="1">Nucleotidyltransferase substrate binding protein</fullName>
    </submittedName>
</protein>
<dbReference type="Pfam" id="PF08780">
    <property type="entry name" value="NTase_sub_bind"/>
    <property type="match status" value="1"/>
</dbReference>
<dbReference type="InterPro" id="IPR010235">
    <property type="entry name" value="HepT"/>
</dbReference>
<dbReference type="SUPFAM" id="SSF81593">
    <property type="entry name" value="Nucleotidyltransferase substrate binding subunit/domain"/>
    <property type="match status" value="1"/>
</dbReference>